<gene>
    <name evidence="1" type="ORF">VZ068_17000</name>
</gene>
<proteinExistence type="predicted"/>
<dbReference type="RefSeq" id="WP_349655951.1">
    <property type="nucleotide sequence ID" value="NZ_CP144460.1"/>
</dbReference>
<evidence type="ECO:0000313" key="1">
    <source>
        <dbReference type="EMBL" id="XBS37130.1"/>
    </source>
</evidence>
<evidence type="ECO:0008006" key="2">
    <source>
        <dbReference type="Google" id="ProtNLM"/>
    </source>
</evidence>
<protein>
    <recommendedName>
        <fullName evidence="2">Transporter</fullName>
    </recommendedName>
</protein>
<name>A0AAU7P5W4_9XANT</name>
<dbReference type="EMBL" id="CP144460">
    <property type="protein sequence ID" value="XBS37130.1"/>
    <property type="molecule type" value="Genomic_DNA"/>
</dbReference>
<dbReference type="InterPro" id="IPR016934">
    <property type="entry name" value="UCP029691"/>
</dbReference>
<organism evidence="1">
    <name type="scientific">Xanthomonas sp. 10-10</name>
    <dbReference type="NCBI Taxonomy" id="3115848"/>
    <lineage>
        <taxon>Bacteria</taxon>
        <taxon>Pseudomonadati</taxon>
        <taxon>Pseudomonadota</taxon>
        <taxon>Gammaproteobacteria</taxon>
        <taxon>Lysobacterales</taxon>
        <taxon>Lysobacteraceae</taxon>
        <taxon>Xanthomonas</taxon>
    </lineage>
</organism>
<reference evidence="1" key="1">
    <citation type="submission" date="2024-02" db="EMBL/GenBank/DDBJ databases">
        <title>Complete genome sequence of Xanthomonas sp. 10-10.</title>
        <authorList>
            <person name="Biessy A."/>
            <person name="Ciotola M."/>
            <person name="Cadieux M."/>
            <person name="Soufiane B."/>
            <person name="Laforest M."/>
            <person name="Filion M."/>
        </authorList>
    </citation>
    <scope>NUCLEOTIDE SEQUENCE</scope>
    <source>
        <strain evidence="1">10-10</strain>
    </source>
</reference>
<dbReference type="PIRSF" id="PIRSF029691">
    <property type="entry name" value="UCP029691"/>
    <property type="match status" value="1"/>
</dbReference>
<sequence>MARFPAAVIGFAMRHAYTPDPARQSPASDACRRRFVAALSAVPSRVAAALIFLRTSMKVLRYSPGLLAFFALWHPVPVRAAASMVVDDAGVTPRGQCQLEAWWRATPGGASATAVPACNVLGTEFSVGITDVRHGSAALDIGAKHMLRDPEQHVWGLAVAVGLQRDWQDPQQRASYLTVPLTWSFGADGATRMHVNLGLVALHAGSDATTAGAGLEQVLTPKWTVLAEASGDDRNGWGAQIGMRRPMGRASSVDLMVGRDHVAAPRGWITLGVNLAMSP</sequence>
<accession>A0AAU7P5W4</accession>
<dbReference type="AlphaFoldDB" id="A0AAU7P5W4"/>